<evidence type="ECO:0000256" key="1">
    <source>
        <dbReference type="ARBA" id="ARBA00004613"/>
    </source>
</evidence>
<dbReference type="InterPro" id="IPR001073">
    <property type="entry name" value="C1q_dom"/>
</dbReference>
<organism evidence="6 7">
    <name type="scientific">Oreochromis aureus</name>
    <name type="common">Israeli tilapia</name>
    <name type="synonym">Chromis aureus</name>
    <dbReference type="NCBI Taxonomy" id="47969"/>
    <lineage>
        <taxon>Eukaryota</taxon>
        <taxon>Metazoa</taxon>
        <taxon>Chordata</taxon>
        <taxon>Craniata</taxon>
        <taxon>Vertebrata</taxon>
        <taxon>Euteleostomi</taxon>
        <taxon>Actinopterygii</taxon>
        <taxon>Neopterygii</taxon>
        <taxon>Teleostei</taxon>
        <taxon>Neoteleostei</taxon>
        <taxon>Acanthomorphata</taxon>
        <taxon>Ovalentaria</taxon>
        <taxon>Cichlomorphae</taxon>
        <taxon>Cichliformes</taxon>
        <taxon>Cichlidae</taxon>
        <taxon>African cichlids</taxon>
        <taxon>Pseudocrenilabrinae</taxon>
        <taxon>Oreochromini</taxon>
        <taxon>Oreochromis</taxon>
    </lineage>
</organism>
<reference evidence="6" key="2">
    <citation type="submission" date="2025-08" db="UniProtKB">
        <authorList>
            <consortium name="Ensembl"/>
        </authorList>
    </citation>
    <scope>IDENTIFICATION</scope>
</reference>
<feature type="domain" description="C1q" evidence="5">
    <location>
        <begin position="302"/>
        <end position="438"/>
    </location>
</feature>
<sequence>MEGLKEEALRQAEELRGRVEELEEQSKVLAARLCNAESLMEELRRQISEFPASNASSLTPDMLELEARLGARLEDLSSDAEALRGGLKSLQEMLKPASDLQLLSSSPVESAGASALGSRLSDAERRLDELHTQTSAVRASLEENLSAVKSQVQQLELTSTAQTDSVKQLQLKLNSTEHQIHELQTVTSEIMNKLRDDEKQLEQMKAEHTAQTDSVKQLQLKLNSTEHQIHELQTVTSGRDIELSATMLRLNVTERRLDELMTQNTVRAAELESVSDRLMAAQRRADELQVRLNQLRASSEEGGELRVAFSAGLTDSGSVGPFDEETTLIFSKIITNVGEAYNQTAGVFTAPVRGLYVFSFTAADYVKGYMGLYLYKNDQPIVFSLDLNDHGGYASTSNAVCLELEEGNRVHLGLPASYRLYDDSRNFSVFSGFLLFHL</sequence>
<comment type="subcellular location">
    <subcellularLocation>
        <location evidence="1">Secreted</location>
    </subcellularLocation>
</comment>
<accession>A0AAZ1X068</accession>
<dbReference type="PANTHER" id="PTHR22923">
    <property type="entry name" value="CEREBELLIN-RELATED"/>
    <property type="match status" value="1"/>
</dbReference>
<feature type="coiled-coil region" evidence="4">
    <location>
        <begin position="73"/>
        <end position="235"/>
    </location>
</feature>
<gene>
    <name evidence="6" type="primary">LOC116328006</name>
</gene>
<feature type="coiled-coil region" evidence="4">
    <location>
        <begin position="5"/>
        <end position="32"/>
    </location>
</feature>
<dbReference type="Proteomes" id="UP000472276">
    <property type="component" value="Unassembled WGS sequence"/>
</dbReference>
<evidence type="ECO:0000313" key="7">
    <source>
        <dbReference type="Proteomes" id="UP000472276"/>
    </source>
</evidence>
<evidence type="ECO:0000256" key="3">
    <source>
        <dbReference type="ARBA" id="ARBA00022729"/>
    </source>
</evidence>
<dbReference type="PRINTS" id="PR00007">
    <property type="entry name" value="COMPLEMNTC1Q"/>
</dbReference>
<dbReference type="GO" id="GO:0005576">
    <property type="term" value="C:extracellular region"/>
    <property type="evidence" value="ECO:0007669"/>
    <property type="project" value="UniProtKB-SubCell"/>
</dbReference>
<reference evidence="6" key="3">
    <citation type="submission" date="2025-09" db="UniProtKB">
        <authorList>
            <consortium name="Ensembl"/>
        </authorList>
    </citation>
    <scope>IDENTIFICATION</scope>
</reference>
<name>A0AAZ1X068_OREAU</name>
<dbReference type="Pfam" id="PF00386">
    <property type="entry name" value="C1q"/>
    <property type="match status" value="1"/>
</dbReference>
<dbReference type="SUPFAM" id="SSF57997">
    <property type="entry name" value="Tropomyosin"/>
    <property type="match status" value="1"/>
</dbReference>
<dbReference type="SUPFAM" id="SSF49842">
    <property type="entry name" value="TNF-like"/>
    <property type="match status" value="1"/>
</dbReference>
<proteinExistence type="predicted"/>
<evidence type="ECO:0000313" key="6">
    <source>
        <dbReference type="Ensembl" id="ENSOABP00000061113.1"/>
    </source>
</evidence>
<feature type="coiled-coil region" evidence="4">
    <location>
        <begin position="271"/>
        <end position="298"/>
    </location>
</feature>
<protein>
    <recommendedName>
        <fullName evidence="5">C1q domain-containing protein</fullName>
    </recommendedName>
</protein>
<evidence type="ECO:0000259" key="5">
    <source>
        <dbReference type="PROSITE" id="PS50871"/>
    </source>
</evidence>
<keyword evidence="7" id="KW-1185">Reference proteome</keyword>
<dbReference type="SMART" id="SM00110">
    <property type="entry name" value="C1Q"/>
    <property type="match status" value="1"/>
</dbReference>
<keyword evidence="3" id="KW-0732">Signal</keyword>
<dbReference type="InterPro" id="IPR008983">
    <property type="entry name" value="Tumour_necrosis_fac-like_dom"/>
</dbReference>
<dbReference type="Ensembl" id="ENSOABT00000084819.1">
    <property type="protein sequence ID" value="ENSOABP00000061113.1"/>
    <property type="gene ID" value="ENSOABG00000030477.1"/>
</dbReference>
<dbReference type="AlphaFoldDB" id="A0AAZ1X068"/>
<keyword evidence="2" id="KW-0964">Secreted</keyword>
<evidence type="ECO:0000256" key="2">
    <source>
        <dbReference type="ARBA" id="ARBA00022525"/>
    </source>
</evidence>
<dbReference type="Gene3D" id="2.60.120.40">
    <property type="match status" value="1"/>
</dbReference>
<dbReference type="InterPro" id="IPR050822">
    <property type="entry name" value="Cerebellin_Synaptic_Org"/>
</dbReference>
<keyword evidence="4" id="KW-0175">Coiled coil</keyword>
<dbReference type="PANTHER" id="PTHR22923:SF102">
    <property type="entry name" value="CEREBELLIN 13-RELATED"/>
    <property type="match status" value="1"/>
</dbReference>
<dbReference type="PROSITE" id="PS50871">
    <property type="entry name" value="C1Q"/>
    <property type="match status" value="1"/>
</dbReference>
<reference evidence="7" key="1">
    <citation type="submission" date="2020-03" db="EMBL/GenBank/DDBJ databases">
        <title>Evolution of repeat sequences and sex chromosomes of tilapia species revealed by chromosome-level genomes.</title>
        <authorList>
            <person name="Xu L."/>
            <person name="Tao W."/>
            <person name="Wang D."/>
            <person name="Zhou Q."/>
        </authorList>
    </citation>
    <scope>NUCLEOTIDE SEQUENCE [LARGE SCALE GENOMIC DNA]</scope>
    <source>
        <strain evidence="7">Israel</strain>
    </source>
</reference>
<evidence type="ECO:0000256" key="4">
    <source>
        <dbReference type="SAM" id="Coils"/>
    </source>
</evidence>